<gene>
    <name evidence="2" type="ORF">NP493_509g00012</name>
</gene>
<dbReference type="GO" id="GO:0004674">
    <property type="term" value="F:protein serine/threonine kinase activity"/>
    <property type="evidence" value="ECO:0007669"/>
    <property type="project" value="InterPro"/>
</dbReference>
<dbReference type="GO" id="GO:0051082">
    <property type="term" value="F:unfolded protein binding"/>
    <property type="evidence" value="ECO:0007669"/>
    <property type="project" value="TreeGrafter"/>
</dbReference>
<comment type="caution">
    <text evidence="2">The sequence shown here is derived from an EMBL/GenBank/DDBJ whole genome shotgun (WGS) entry which is preliminary data.</text>
</comment>
<dbReference type="GO" id="GO:0004521">
    <property type="term" value="F:RNA endonuclease activity"/>
    <property type="evidence" value="ECO:0007669"/>
    <property type="project" value="InterPro"/>
</dbReference>
<sequence length="349" mass="39711">MDLWNARDNNTYPSCSFLLDHNETVKSPSGSRFCTLVIGQQNSEINSTAKFTIKTKEAVGPAIPEPLTWVEKSERWNKELDALKNMPPDALERGLKTIRLCTDETFRIQCNRSNVYVGLRNDGMKAAIRIVRPGDTVQKEERQNEAKILKELRQPNIVHFMLKESVNGTDYFATELCDYTLKEWIESGRNTTHNMVKQLMEGLQYLHHSQRVLHCDLSPENVLVMCDGGNHLKLADFGFSYKLKPTEECYSCTPTGTTCWRASEVLQCRQGDQVDYKFTTDVQVSGMLAHYMMSSGTHPYHDPDDTRLEQNIERGTPTLTVTDTIAADMVKLMLTANPDDRPMVECLCK</sequence>
<protein>
    <recommendedName>
        <fullName evidence="1">Protein kinase domain-containing protein</fullName>
    </recommendedName>
</protein>
<organism evidence="2 3">
    <name type="scientific">Ridgeia piscesae</name>
    <name type="common">Tubeworm</name>
    <dbReference type="NCBI Taxonomy" id="27915"/>
    <lineage>
        <taxon>Eukaryota</taxon>
        <taxon>Metazoa</taxon>
        <taxon>Spiralia</taxon>
        <taxon>Lophotrochozoa</taxon>
        <taxon>Annelida</taxon>
        <taxon>Polychaeta</taxon>
        <taxon>Sedentaria</taxon>
        <taxon>Canalipalpata</taxon>
        <taxon>Sabellida</taxon>
        <taxon>Siboglinidae</taxon>
        <taxon>Ridgeia</taxon>
    </lineage>
</organism>
<dbReference type="PROSITE" id="PS00109">
    <property type="entry name" value="PROTEIN_KINASE_TYR"/>
    <property type="match status" value="1"/>
</dbReference>
<dbReference type="EMBL" id="JAODUO010000509">
    <property type="protein sequence ID" value="KAK2179147.1"/>
    <property type="molecule type" value="Genomic_DNA"/>
</dbReference>
<dbReference type="GO" id="GO:0036498">
    <property type="term" value="P:IRE1-mediated unfolded protein response"/>
    <property type="evidence" value="ECO:0007669"/>
    <property type="project" value="TreeGrafter"/>
</dbReference>
<dbReference type="InterPro" id="IPR011009">
    <property type="entry name" value="Kinase-like_dom_sf"/>
</dbReference>
<keyword evidence="3" id="KW-1185">Reference proteome</keyword>
<proteinExistence type="predicted"/>
<dbReference type="SUPFAM" id="SSF56112">
    <property type="entry name" value="Protein kinase-like (PK-like)"/>
    <property type="match status" value="1"/>
</dbReference>
<dbReference type="AlphaFoldDB" id="A0AAD9KXI8"/>
<dbReference type="GO" id="GO:0070059">
    <property type="term" value="P:intrinsic apoptotic signaling pathway in response to endoplasmic reticulum stress"/>
    <property type="evidence" value="ECO:0007669"/>
    <property type="project" value="TreeGrafter"/>
</dbReference>
<dbReference type="Gene3D" id="1.10.510.10">
    <property type="entry name" value="Transferase(Phosphotransferase) domain 1"/>
    <property type="match status" value="1"/>
</dbReference>
<dbReference type="InterPro" id="IPR000719">
    <property type="entry name" value="Prot_kinase_dom"/>
</dbReference>
<dbReference type="Pfam" id="PF00069">
    <property type="entry name" value="Pkinase"/>
    <property type="match status" value="1"/>
</dbReference>
<evidence type="ECO:0000313" key="3">
    <source>
        <dbReference type="Proteomes" id="UP001209878"/>
    </source>
</evidence>
<evidence type="ECO:0000259" key="1">
    <source>
        <dbReference type="PROSITE" id="PS50011"/>
    </source>
</evidence>
<dbReference type="InterPro" id="IPR008266">
    <property type="entry name" value="Tyr_kinase_AS"/>
</dbReference>
<accession>A0AAD9KXI8</accession>
<feature type="domain" description="Protein kinase" evidence="1">
    <location>
        <begin position="80"/>
        <end position="349"/>
    </location>
</feature>
<dbReference type="Proteomes" id="UP001209878">
    <property type="component" value="Unassembled WGS sequence"/>
</dbReference>
<name>A0AAD9KXI8_RIDPI</name>
<dbReference type="GO" id="GO:1990604">
    <property type="term" value="C:IRE1-TRAF2-ASK1 complex"/>
    <property type="evidence" value="ECO:0007669"/>
    <property type="project" value="TreeGrafter"/>
</dbReference>
<dbReference type="GO" id="GO:0005524">
    <property type="term" value="F:ATP binding"/>
    <property type="evidence" value="ECO:0007669"/>
    <property type="project" value="InterPro"/>
</dbReference>
<dbReference type="InterPro" id="IPR045133">
    <property type="entry name" value="IRE1/2-like"/>
</dbReference>
<reference evidence="2" key="1">
    <citation type="journal article" date="2023" name="Mol. Biol. Evol.">
        <title>Third-Generation Sequencing Reveals the Adaptive Role of the Epigenome in Three Deep-Sea Polychaetes.</title>
        <authorList>
            <person name="Perez M."/>
            <person name="Aroh O."/>
            <person name="Sun Y."/>
            <person name="Lan Y."/>
            <person name="Juniper S.K."/>
            <person name="Young C.R."/>
            <person name="Angers B."/>
            <person name="Qian P.Y."/>
        </authorList>
    </citation>
    <scope>NUCLEOTIDE SEQUENCE</scope>
    <source>
        <strain evidence="2">R07B-5</strain>
    </source>
</reference>
<dbReference type="PANTHER" id="PTHR13954">
    <property type="entry name" value="IRE1-RELATED"/>
    <property type="match status" value="1"/>
</dbReference>
<dbReference type="PANTHER" id="PTHR13954:SF28">
    <property type="match status" value="1"/>
</dbReference>
<dbReference type="PROSITE" id="PS50011">
    <property type="entry name" value="PROTEIN_KINASE_DOM"/>
    <property type="match status" value="1"/>
</dbReference>
<evidence type="ECO:0000313" key="2">
    <source>
        <dbReference type="EMBL" id="KAK2179147.1"/>
    </source>
</evidence>